<dbReference type="SUPFAM" id="SSF81665">
    <property type="entry name" value="Calcium ATPase, transmembrane domain M"/>
    <property type="match status" value="1"/>
</dbReference>
<name>A0ABV3Q9W8_9BACL</name>
<evidence type="ECO:0000313" key="2">
    <source>
        <dbReference type="EMBL" id="MEW9503659.1"/>
    </source>
</evidence>
<protein>
    <recommendedName>
        <fullName evidence="4">ATPase</fullName>
    </recommendedName>
</protein>
<proteinExistence type="predicted"/>
<dbReference type="Gene3D" id="1.20.1110.10">
    <property type="entry name" value="Calcium-transporting ATPase, transmembrane domain"/>
    <property type="match status" value="1"/>
</dbReference>
<keyword evidence="1" id="KW-0812">Transmembrane</keyword>
<keyword evidence="1" id="KW-1133">Transmembrane helix</keyword>
<accession>A0ABV3Q9W8</accession>
<evidence type="ECO:0008006" key="4">
    <source>
        <dbReference type="Google" id="ProtNLM"/>
    </source>
</evidence>
<gene>
    <name evidence="2" type="ORF">AB1471_18215</name>
</gene>
<dbReference type="Proteomes" id="UP001556040">
    <property type="component" value="Unassembled WGS sequence"/>
</dbReference>
<dbReference type="EMBL" id="JBFMIA010000372">
    <property type="protein sequence ID" value="MEW9503659.1"/>
    <property type="molecule type" value="Genomic_DNA"/>
</dbReference>
<keyword evidence="3" id="KW-1185">Reference proteome</keyword>
<keyword evidence="1" id="KW-0472">Membrane</keyword>
<feature type="non-terminal residue" evidence="2">
    <location>
        <position position="1"/>
    </location>
</feature>
<dbReference type="InterPro" id="IPR023298">
    <property type="entry name" value="ATPase_P-typ_TM_dom_sf"/>
</dbReference>
<sequence length="72" mass="7597">LIIFGVQLIRDGIGFEPILNSFMIAISLAVAAIPEGLATVVTIVLSIGVTNMSKRNAIIRKLTAVETLGCTQ</sequence>
<dbReference type="RefSeq" id="WP_367781116.1">
    <property type="nucleotide sequence ID" value="NZ_JBFMIA010000372.1"/>
</dbReference>
<reference evidence="2 3" key="1">
    <citation type="journal article" date="1979" name="Int. J. Syst. Evol. Microbiol.">
        <title>Bacillus globisporus subsp. marinus subsp. nov.</title>
        <authorList>
            <person name="Liu H."/>
        </authorList>
    </citation>
    <scope>NUCLEOTIDE SEQUENCE [LARGE SCALE GENOMIC DNA]</scope>
    <source>
        <strain evidence="2 3">DSM 1297</strain>
    </source>
</reference>
<organism evidence="2 3">
    <name type="scientific">Jeotgalibacillus marinus</name>
    <dbReference type="NCBI Taxonomy" id="86667"/>
    <lineage>
        <taxon>Bacteria</taxon>
        <taxon>Bacillati</taxon>
        <taxon>Bacillota</taxon>
        <taxon>Bacilli</taxon>
        <taxon>Bacillales</taxon>
        <taxon>Caryophanaceae</taxon>
        <taxon>Jeotgalibacillus</taxon>
    </lineage>
</organism>
<comment type="caution">
    <text evidence="2">The sequence shown here is derived from an EMBL/GenBank/DDBJ whole genome shotgun (WGS) entry which is preliminary data.</text>
</comment>
<evidence type="ECO:0000256" key="1">
    <source>
        <dbReference type="SAM" id="Phobius"/>
    </source>
</evidence>
<dbReference type="PANTHER" id="PTHR42861">
    <property type="entry name" value="CALCIUM-TRANSPORTING ATPASE"/>
    <property type="match status" value="1"/>
</dbReference>
<feature type="transmembrane region" description="Helical" evidence="1">
    <location>
        <begin position="22"/>
        <end position="50"/>
    </location>
</feature>
<feature type="non-terminal residue" evidence="2">
    <location>
        <position position="72"/>
    </location>
</feature>
<evidence type="ECO:0000313" key="3">
    <source>
        <dbReference type="Proteomes" id="UP001556040"/>
    </source>
</evidence>